<protein>
    <submittedName>
        <fullName evidence="1">Uncharacterized protein</fullName>
    </submittedName>
</protein>
<evidence type="ECO:0000313" key="1">
    <source>
        <dbReference type="EMBL" id="MBK4728097.1"/>
    </source>
</evidence>
<dbReference type="EMBL" id="JAEOXF010000025">
    <property type="protein sequence ID" value="MBK4728097.1"/>
    <property type="molecule type" value="Genomic_DNA"/>
</dbReference>
<comment type="caution">
    <text evidence="1">The sequence shown here is derived from an EMBL/GenBank/DDBJ whole genome shotgun (WGS) entry which is preliminary data.</text>
</comment>
<gene>
    <name evidence="1" type="ORF">JJL49_23015</name>
</gene>
<accession>A0ACC5RTN8</accession>
<name>A0ACC5RTN8_ENTAG</name>
<dbReference type="Proteomes" id="UP000633731">
    <property type="component" value="Unassembled WGS sequence"/>
</dbReference>
<reference evidence="1" key="1">
    <citation type="submission" date="2021-01" db="EMBL/GenBank/DDBJ databases">
        <title>Draft genome of Pantoea agglomerans Eh 335.</title>
        <authorList>
            <person name="Emsley S.A."/>
            <person name="Oline D.K."/>
            <person name="Saw J.H."/>
            <person name="Ushijima B."/>
            <person name="Videau P."/>
            <person name="Koyack M.J."/>
        </authorList>
    </citation>
    <scope>NUCLEOTIDE SEQUENCE</scope>
    <source>
        <strain evidence="1">Eh 335</strain>
    </source>
</reference>
<proteinExistence type="predicted"/>
<keyword evidence="2" id="KW-1185">Reference proteome</keyword>
<organism evidence="1 2">
    <name type="scientific">Enterobacter agglomerans</name>
    <name type="common">Erwinia herbicola</name>
    <name type="synonym">Pantoea agglomerans</name>
    <dbReference type="NCBI Taxonomy" id="549"/>
    <lineage>
        <taxon>Bacteria</taxon>
        <taxon>Pseudomonadati</taxon>
        <taxon>Pseudomonadota</taxon>
        <taxon>Gammaproteobacteria</taxon>
        <taxon>Enterobacterales</taxon>
        <taxon>Erwiniaceae</taxon>
        <taxon>Pantoea</taxon>
        <taxon>Pantoea agglomerans group</taxon>
    </lineage>
</organism>
<evidence type="ECO:0000313" key="2">
    <source>
        <dbReference type="Proteomes" id="UP000633731"/>
    </source>
</evidence>
<sequence length="56" mass="6343">MLQLAVNHLDVAAINESWLAKTARTPCLRWHYLYLVMNMSGLGKNHDLARCGESDD</sequence>